<keyword evidence="3 7" id="KW-1003">Cell membrane</keyword>
<dbReference type="EMBL" id="MGKV01000010">
    <property type="protein sequence ID" value="OGN32168.1"/>
    <property type="molecule type" value="Genomic_DNA"/>
</dbReference>
<feature type="transmembrane region" description="Helical" evidence="8">
    <location>
        <begin position="287"/>
        <end position="306"/>
    </location>
</feature>
<accession>A0A1F8H5A6</accession>
<dbReference type="STRING" id="1802707.A3J01_01455"/>
<gene>
    <name evidence="9" type="ORF">A3J01_01455</name>
</gene>
<feature type="transmembrane region" description="Helical" evidence="8">
    <location>
        <begin position="6"/>
        <end position="23"/>
    </location>
</feature>
<evidence type="ECO:0000256" key="5">
    <source>
        <dbReference type="ARBA" id="ARBA00022989"/>
    </source>
</evidence>
<keyword evidence="5 8" id="KW-1133">Transmembrane helix</keyword>
<feature type="transmembrane region" description="Helical" evidence="8">
    <location>
        <begin position="97"/>
        <end position="120"/>
    </location>
</feature>
<dbReference type="PIRSF" id="PIRSF500217">
    <property type="entry name" value="AlgI"/>
    <property type="match status" value="1"/>
</dbReference>
<feature type="transmembrane region" description="Helical" evidence="8">
    <location>
        <begin position="30"/>
        <end position="53"/>
    </location>
</feature>
<comment type="similarity">
    <text evidence="2 7">Belongs to the membrane-bound acyltransferase family.</text>
</comment>
<evidence type="ECO:0000256" key="2">
    <source>
        <dbReference type="ARBA" id="ARBA00010323"/>
    </source>
</evidence>
<feature type="transmembrane region" description="Helical" evidence="8">
    <location>
        <begin position="65"/>
        <end position="85"/>
    </location>
</feature>
<dbReference type="GO" id="GO:0042121">
    <property type="term" value="P:alginic acid biosynthetic process"/>
    <property type="evidence" value="ECO:0007669"/>
    <property type="project" value="InterPro"/>
</dbReference>
<comment type="subcellular location">
    <subcellularLocation>
        <location evidence="1">Cell membrane</location>
        <topology evidence="1">Multi-pass membrane protein</topology>
    </subcellularLocation>
</comment>
<feature type="transmembrane region" description="Helical" evidence="8">
    <location>
        <begin position="341"/>
        <end position="368"/>
    </location>
</feature>
<dbReference type="AlphaFoldDB" id="A0A1F8H5A6"/>
<sequence>MVIFTSWEYLAFLALSVIIFYSVKHSWRPFVLALTGIIFYTYHAGLYVFLIILEARAYFLAKYKTRYLFFISIIISATILVYFKYKQLFFGFVQWDAFLPTAAIPLGISFFTFEFIHYLVDGSKGKIDNPTLKDHFAFIFFFPSMIAGPIKRYQQFVPQISNAVFSLDNVFNGTFRIIIGFFKKIVIADTLALFSASLTNPQFVSAADPLDITLRLLAFSFKIYMDFSAYSDIALGSAALFGIYLPENFNWPYLSRNIADFWKRWHISLTSWFIDYIYKPLGGSRKIISITILNVFIVMSISGLWHGASWNFLIWGLYHAFFLALYHFYKRFNMPSFPRIISVPLTFIIVTLGWTFFLAPWDVALLILTKIFFF</sequence>
<dbReference type="PIRSF" id="PIRSF016636">
    <property type="entry name" value="AlgI_DltB"/>
    <property type="match status" value="1"/>
</dbReference>
<evidence type="ECO:0008006" key="11">
    <source>
        <dbReference type="Google" id="ProtNLM"/>
    </source>
</evidence>
<keyword evidence="7" id="KW-0808">Transferase</keyword>
<feature type="transmembrane region" description="Helical" evidence="8">
    <location>
        <begin position="312"/>
        <end position="329"/>
    </location>
</feature>
<organism evidence="9 10">
    <name type="scientific">Candidatus Yanofskybacteria bacterium RIFCSPLOWO2_02_FULL_45_18</name>
    <dbReference type="NCBI Taxonomy" id="1802707"/>
    <lineage>
        <taxon>Bacteria</taxon>
        <taxon>Candidatus Yanofskyibacteriota</taxon>
    </lineage>
</organism>
<keyword evidence="4 8" id="KW-0812">Transmembrane</keyword>
<evidence type="ECO:0000313" key="9">
    <source>
        <dbReference type="EMBL" id="OGN32168.1"/>
    </source>
</evidence>
<keyword evidence="6 7" id="KW-0472">Membrane</keyword>
<dbReference type="Pfam" id="PF03062">
    <property type="entry name" value="MBOAT"/>
    <property type="match status" value="1"/>
</dbReference>
<evidence type="ECO:0000256" key="3">
    <source>
        <dbReference type="ARBA" id="ARBA00022475"/>
    </source>
</evidence>
<dbReference type="PANTHER" id="PTHR13285">
    <property type="entry name" value="ACYLTRANSFERASE"/>
    <property type="match status" value="1"/>
</dbReference>
<evidence type="ECO:0000313" key="10">
    <source>
        <dbReference type="Proteomes" id="UP000177609"/>
    </source>
</evidence>
<protein>
    <recommendedName>
        <fullName evidence="11">Alginate O-acetyltransferase</fullName>
    </recommendedName>
</protein>
<dbReference type="InterPro" id="IPR051085">
    <property type="entry name" value="MB_O-acyltransferase"/>
</dbReference>
<dbReference type="InterPro" id="IPR004299">
    <property type="entry name" value="MBOAT_fam"/>
</dbReference>
<evidence type="ECO:0000256" key="7">
    <source>
        <dbReference type="PIRNR" id="PIRNR016636"/>
    </source>
</evidence>
<name>A0A1F8H5A6_9BACT</name>
<evidence type="ECO:0000256" key="1">
    <source>
        <dbReference type="ARBA" id="ARBA00004651"/>
    </source>
</evidence>
<reference evidence="9 10" key="1">
    <citation type="journal article" date="2016" name="Nat. Commun.">
        <title>Thousands of microbial genomes shed light on interconnected biogeochemical processes in an aquifer system.</title>
        <authorList>
            <person name="Anantharaman K."/>
            <person name="Brown C.T."/>
            <person name="Hug L.A."/>
            <person name="Sharon I."/>
            <person name="Castelle C.J."/>
            <person name="Probst A.J."/>
            <person name="Thomas B.C."/>
            <person name="Singh A."/>
            <person name="Wilkins M.J."/>
            <person name="Karaoz U."/>
            <person name="Brodie E.L."/>
            <person name="Williams K.H."/>
            <person name="Hubbard S.S."/>
            <person name="Banfield J.F."/>
        </authorList>
    </citation>
    <scope>NUCLEOTIDE SEQUENCE [LARGE SCALE GENOMIC DNA]</scope>
</reference>
<dbReference type="Proteomes" id="UP000177609">
    <property type="component" value="Unassembled WGS sequence"/>
</dbReference>
<dbReference type="PANTHER" id="PTHR13285:SF18">
    <property type="entry name" value="PROTEIN-CYSTEINE N-PALMITOYLTRANSFERASE RASP"/>
    <property type="match status" value="1"/>
</dbReference>
<dbReference type="GO" id="GO:0016746">
    <property type="term" value="F:acyltransferase activity"/>
    <property type="evidence" value="ECO:0007669"/>
    <property type="project" value="UniProtKB-KW"/>
</dbReference>
<dbReference type="InterPro" id="IPR028362">
    <property type="entry name" value="AlgI"/>
</dbReference>
<evidence type="ECO:0000256" key="8">
    <source>
        <dbReference type="SAM" id="Phobius"/>
    </source>
</evidence>
<dbReference type="GO" id="GO:0005886">
    <property type="term" value="C:plasma membrane"/>
    <property type="evidence" value="ECO:0007669"/>
    <property type="project" value="UniProtKB-SubCell"/>
</dbReference>
<evidence type="ECO:0000256" key="4">
    <source>
        <dbReference type="ARBA" id="ARBA00022692"/>
    </source>
</evidence>
<keyword evidence="7" id="KW-0012">Acyltransferase</keyword>
<evidence type="ECO:0000256" key="6">
    <source>
        <dbReference type="ARBA" id="ARBA00023136"/>
    </source>
</evidence>
<dbReference type="InterPro" id="IPR024194">
    <property type="entry name" value="Ac/AlaTfrase_AlgI/DltB"/>
</dbReference>
<proteinExistence type="inferred from homology"/>
<comment type="caution">
    <text evidence="9">The sequence shown here is derived from an EMBL/GenBank/DDBJ whole genome shotgun (WGS) entry which is preliminary data.</text>
</comment>